<dbReference type="Proteomes" id="UP000018144">
    <property type="component" value="Unassembled WGS sequence"/>
</dbReference>
<dbReference type="EMBL" id="HF936442">
    <property type="protein sequence ID" value="CCX34269.1"/>
    <property type="molecule type" value="Genomic_DNA"/>
</dbReference>
<evidence type="ECO:0000313" key="2">
    <source>
        <dbReference type="EMBL" id="CCX34269.1"/>
    </source>
</evidence>
<feature type="compositionally biased region" description="Basic and acidic residues" evidence="1">
    <location>
        <begin position="359"/>
        <end position="374"/>
    </location>
</feature>
<feature type="region of interest" description="Disordered" evidence="1">
    <location>
        <begin position="340"/>
        <end position="400"/>
    </location>
</feature>
<feature type="region of interest" description="Disordered" evidence="1">
    <location>
        <begin position="243"/>
        <end position="297"/>
    </location>
</feature>
<reference evidence="2 3" key="1">
    <citation type="journal article" date="2013" name="PLoS Genet.">
        <title>The genome and development-dependent transcriptomes of Pyronema confluens: a window into fungal evolution.</title>
        <authorList>
            <person name="Traeger S."/>
            <person name="Altegoer F."/>
            <person name="Freitag M."/>
            <person name="Gabaldon T."/>
            <person name="Kempken F."/>
            <person name="Kumar A."/>
            <person name="Marcet-Houben M."/>
            <person name="Poggeler S."/>
            <person name="Stajich J.E."/>
            <person name="Nowrousian M."/>
        </authorList>
    </citation>
    <scope>NUCLEOTIDE SEQUENCE [LARGE SCALE GENOMIC DNA]</scope>
    <source>
        <strain evidence="3">CBS 100304</strain>
        <tissue evidence="2">Vegetative mycelium</tissue>
    </source>
</reference>
<feature type="compositionally biased region" description="Low complexity" evidence="1">
    <location>
        <begin position="133"/>
        <end position="143"/>
    </location>
</feature>
<proteinExistence type="predicted"/>
<keyword evidence="3" id="KW-1185">Reference proteome</keyword>
<gene>
    <name evidence="2" type="ORF">PCON_03239</name>
</gene>
<feature type="region of interest" description="Disordered" evidence="1">
    <location>
        <begin position="57"/>
        <end position="157"/>
    </location>
</feature>
<accession>U4LRS8</accession>
<organism evidence="2 3">
    <name type="scientific">Pyronema omphalodes (strain CBS 100304)</name>
    <name type="common">Pyronema confluens</name>
    <dbReference type="NCBI Taxonomy" id="1076935"/>
    <lineage>
        <taxon>Eukaryota</taxon>
        <taxon>Fungi</taxon>
        <taxon>Dikarya</taxon>
        <taxon>Ascomycota</taxon>
        <taxon>Pezizomycotina</taxon>
        <taxon>Pezizomycetes</taxon>
        <taxon>Pezizales</taxon>
        <taxon>Pyronemataceae</taxon>
        <taxon>Pyronema</taxon>
    </lineage>
</organism>
<feature type="compositionally biased region" description="Basic and acidic residues" evidence="1">
    <location>
        <begin position="146"/>
        <end position="156"/>
    </location>
</feature>
<evidence type="ECO:0000256" key="1">
    <source>
        <dbReference type="SAM" id="MobiDB-lite"/>
    </source>
</evidence>
<feature type="compositionally biased region" description="Polar residues" evidence="1">
    <location>
        <begin position="61"/>
        <end position="81"/>
    </location>
</feature>
<evidence type="ECO:0000313" key="3">
    <source>
        <dbReference type="Proteomes" id="UP000018144"/>
    </source>
</evidence>
<name>U4LRS8_PYROM</name>
<dbReference type="AlphaFoldDB" id="U4LRS8"/>
<sequence>MAITRNSDPDDIRNRIEQIEHELIQVKAIIPPKTSDDEGSTVPEAYPSQLSMAMNYAPAVPSSSPPLTSGCYTSQVSQPSSREWDGMWVPENKPPTSSSTASIHRPPSSINAATQHSAGQDGSPETLTDGPDVSVSASSSSSARRITKDPLADARRSQNSRIIAAGKTLKMVNVEIEYILTCDRKPPFDFNRNFSSYSFSEQYKWVNDVLGIMLKVVPTVDWTFEDARARLKILCVDTRRNEKNKNKRALQRANSPSSSKSETDVTVARFSPLAQISSSPPPAQPEPTSLLPNTHRTPILPATAQSSRLAPLHRTPILCPSPADILTDESVNLIAMAATEDYPMDSSSPPPPPTPTAQTERRERQQAQDADRVRTAPVASMMQPGEPRATESKTARFGKK</sequence>
<feature type="compositionally biased region" description="Polar residues" evidence="1">
    <location>
        <begin position="94"/>
        <end position="126"/>
    </location>
</feature>
<protein>
    <submittedName>
        <fullName evidence="2">Uncharacterized protein</fullName>
    </submittedName>
</protein>